<feature type="compositionally biased region" description="Basic and acidic residues" evidence="1">
    <location>
        <begin position="716"/>
        <end position="728"/>
    </location>
</feature>
<dbReference type="VEuPathDB" id="TriTrypDB:BSAL_06760"/>
<evidence type="ECO:0000256" key="1">
    <source>
        <dbReference type="SAM" id="MobiDB-lite"/>
    </source>
</evidence>
<feature type="region of interest" description="Disordered" evidence="1">
    <location>
        <begin position="424"/>
        <end position="471"/>
    </location>
</feature>
<gene>
    <name evidence="2" type="ORF">BSAL_06760</name>
</gene>
<dbReference type="PANTHER" id="PTHR31743:SF1">
    <property type="entry name" value="SHORT TRANSIENT RECEPTOR POTENTIAL CHANNEL 4-ASSOCIATED PROTEIN"/>
    <property type="match status" value="1"/>
</dbReference>
<dbReference type="GO" id="GO:0031464">
    <property type="term" value="C:Cul4A-RING E3 ubiquitin ligase complex"/>
    <property type="evidence" value="ECO:0007669"/>
    <property type="project" value="InterPro"/>
</dbReference>
<dbReference type="OrthoDB" id="248587at2759"/>
<feature type="region of interest" description="Disordered" evidence="1">
    <location>
        <begin position="703"/>
        <end position="743"/>
    </location>
</feature>
<feature type="compositionally biased region" description="Low complexity" evidence="1">
    <location>
        <begin position="438"/>
        <end position="449"/>
    </location>
</feature>
<sequence>MGPTFHVLRDIRAGKLHTRQTRRESAWSLANHQGYLSACEMHSSESLERSTQNQLTFLKKFAAAWESRDKMTLFRLMSECEAFFDPNRPSTLVHFTGLGGIDLFVRLLCDNAEWLTSPSYGLLLFHPDEGINVYNTMLRVLTELLVCHNDIGWYLYDRHRGLIFRLMELMKVERLRDSAIMLLEHIISVVGPIVHIPSHPDLIETIRGLSDGGLAAMCRVLALLVVPGVMTDQLWKSKRMEPFPQCLVRIEKIQTIVDDNVNWIIQESGLVLRLLDLGKVRSSGVRIFQGNRTMTVIAPEPGVAAAVAGAAGSLPIPTMGAAAAALSTGAQTILSHLMGSANSAAMPGNATPFTPQSGTSMGNSTQAFGATEDFEGDDDDYEDVDEDDMFNGGSNLVLSEEMLNNPAALQQALQHILASVAQQPQQAAAPPAAPTVPVPSSTPGGAAPASPGPPQAAGPAPPIPAPTTEQQTLQTIAESLSHDMPPINGLDSINFSWFCGRPDTKGRWRFQSMRVDPAEYERTFGLLTPPEAHQRAGAKFFETLQKDEVNRKAKASPKQQRAMAVAEQQAIVNSQSEIFFVLNSIMVTCHYTKAWHVLASYNTLQRCLDVFDSVFFVNQQSTSIHASPPSRNSTNNTANTFATDSVHTVDRFESSHAVAHRAGKFYETFWNPCPTTCIVTPAAAAAAGKQKVVPLGVGTNAHHNADVDDDDFVTNLRDDPAATTREGDLSDDESEDSMDHRHDPDTLRKLELLRIIHEYCNAQDRGEWSRLTQTLLPTTSVNGVSRTSSTPLMHDLAKKVASQLITGVEDACTETVGAHALESILRCLGFRSSTRRRLASGASGGEDESASLISSNNTHEAVAHILLPHLIGERIFNGITGSSGTAHALSPWKRVDAFFAVMGETCKYNSASIRLLVRYLKGDIAVPSTPTYLGTPVTQPNATGAASALQSAPIARGQHDTVLSVFRYRLRRFGVDTNLFIRCMCLSITSELASPINYVWKPLNDSEASTTPANVVAIVDELKDSRSYLPDERVLEPTKNQMQRIYYVRELSRKLIEEFTQRFMQSSSNSEEDTESGDIRKMQWSRDALAAIFKAPSFYDATPAGRPFPNLFSEEELCILHPCSALPRAGLSSELRNALVGTFGDTSAAPSGATAEADQQDLDFIAESIFQAPQELAYSMLSMLNAETIENTERLCVVTSTMLLFLRASRLGGQAAVDALLDSVADIARARREKYLSRRKRLQRSGGSVAALAPCQAHGGAGQCNIETPLEHQCDNFVFFGHCLPNTVVRDYYDLHGSDFFKNFFRLLCVWLAHYSCSQRYVETLYYCTEVPFGEWKMLALYLFRTIPNYFFAAV</sequence>
<dbReference type="OMA" id="CDPPHEG"/>
<reference evidence="3" key="1">
    <citation type="submission" date="2015-09" db="EMBL/GenBank/DDBJ databases">
        <authorList>
            <consortium name="Pathogen Informatics"/>
        </authorList>
    </citation>
    <scope>NUCLEOTIDE SEQUENCE [LARGE SCALE GENOMIC DNA]</scope>
    <source>
        <strain evidence="3">Lake Konstanz</strain>
    </source>
</reference>
<dbReference type="GO" id="GO:0006511">
    <property type="term" value="P:ubiquitin-dependent protein catabolic process"/>
    <property type="evidence" value="ECO:0007669"/>
    <property type="project" value="InterPro"/>
</dbReference>
<dbReference type="Proteomes" id="UP000051952">
    <property type="component" value="Unassembled WGS sequence"/>
</dbReference>
<feature type="compositionally biased region" description="Pro residues" evidence="1">
    <location>
        <begin position="450"/>
        <end position="465"/>
    </location>
</feature>
<evidence type="ECO:0000313" key="2">
    <source>
        <dbReference type="EMBL" id="CUG86588.1"/>
    </source>
</evidence>
<dbReference type="PANTHER" id="PTHR31743">
    <property type="entry name" value="TRANSIENT RECEPTOR POTENTIAL CHANNEL 4-ASSOCIATED PROTEIN TCPC4AP"/>
    <property type="match status" value="1"/>
</dbReference>
<protein>
    <submittedName>
        <fullName evidence="2">Uncharacterized protein</fullName>
    </submittedName>
</protein>
<dbReference type="EMBL" id="CYKH01001337">
    <property type="protein sequence ID" value="CUG86588.1"/>
    <property type="molecule type" value="Genomic_DNA"/>
</dbReference>
<evidence type="ECO:0000313" key="3">
    <source>
        <dbReference type="Proteomes" id="UP000051952"/>
    </source>
</evidence>
<organism evidence="2 3">
    <name type="scientific">Bodo saltans</name>
    <name type="common">Flagellated protozoan</name>
    <dbReference type="NCBI Taxonomy" id="75058"/>
    <lineage>
        <taxon>Eukaryota</taxon>
        <taxon>Discoba</taxon>
        <taxon>Euglenozoa</taxon>
        <taxon>Kinetoplastea</taxon>
        <taxon>Metakinetoplastina</taxon>
        <taxon>Eubodonida</taxon>
        <taxon>Bodonidae</taxon>
        <taxon>Bodo</taxon>
    </lineage>
</organism>
<name>A0A0S4J7W6_BODSA</name>
<dbReference type="InterPro" id="IPR022162">
    <property type="entry name" value="TRPC4AP"/>
</dbReference>
<dbReference type="GO" id="GO:0019902">
    <property type="term" value="F:phosphatase binding"/>
    <property type="evidence" value="ECO:0007669"/>
    <property type="project" value="TreeGrafter"/>
</dbReference>
<proteinExistence type="predicted"/>
<keyword evidence="3" id="KW-1185">Reference proteome</keyword>
<accession>A0A0S4J7W6</accession>